<dbReference type="GO" id="GO:0051262">
    <property type="term" value="P:protein tetramerization"/>
    <property type="evidence" value="ECO:0007669"/>
    <property type="project" value="InterPro"/>
</dbReference>
<keyword evidence="5" id="KW-1185">Reference proteome</keyword>
<dbReference type="FunFam" id="4.10.170.10:FF:000002">
    <property type="entry name" value="serine/threonine-protein kinase 3"/>
    <property type="match status" value="1"/>
</dbReference>
<comment type="caution">
    <text evidence="4">The sequence shown here is derived from an EMBL/GenBank/DDBJ whole genome shotgun (WGS) entry which is preliminary data.</text>
</comment>
<dbReference type="OrthoDB" id="8693905at2759"/>
<evidence type="ECO:0000256" key="2">
    <source>
        <dbReference type="ARBA" id="ARBA00022777"/>
    </source>
</evidence>
<dbReference type="Pfam" id="PF11629">
    <property type="entry name" value="Mst1_SARAH"/>
    <property type="match status" value="1"/>
</dbReference>
<dbReference type="Proteomes" id="UP000288716">
    <property type="component" value="Unassembled WGS sequence"/>
</dbReference>
<dbReference type="GO" id="GO:0004674">
    <property type="term" value="F:protein serine/threonine kinase activity"/>
    <property type="evidence" value="ECO:0007669"/>
    <property type="project" value="UniProtKB-KW"/>
</dbReference>
<evidence type="ECO:0000256" key="1">
    <source>
        <dbReference type="ARBA" id="ARBA00022527"/>
    </source>
</evidence>
<reference evidence="4 5" key="1">
    <citation type="journal article" date="2018" name="Gigascience">
        <title>Genomes of trombidid mites reveal novel predicted allergens and laterally-transferred genes associated with secondary metabolism.</title>
        <authorList>
            <person name="Dong X."/>
            <person name="Chaisiri K."/>
            <person name="Xia D."/>
            <person name="Armstrong S.D."/>
            <person name="Fang Y."/>
            <person name="Donnelly M.J."/>
            <person name="Kadowaki T."/>
            <person name="McGarry J.W."/>
            <person name="Darby A.C."/>
            <person name="Makepeace B.L."/>
        </authorList>
    </citation>
    <scope>NUCLEOTIDE SEQUENCE [LARGE SCALE GENOMIC DNA]</scope>
    <source>
        <strain evidence="4">UoL-UT</strain>
    </source>
</reference>
<dbReference type="Gene3D" id="4.10.170.10">
    <property type="entry name" value="p53-like tetramerisation domain"/>
    <property type="match status" value="1"/>
</dbReference>
<proteinExistence type="predicted"/>
<dbReference type="EMBL" id="NCKV01005250">
    <property type="protein sequence ID" value="RWS24183.1"/>
    <property type="molecule type" value="Genomic_DNA"/>
</dbReference>
<name>A0A443S9H5_9ACAR</name>
<protein>
    <submittedName>
        <fullName evidence="4">Serine/threonine-protein kinase 3-like protein</fullName>
    </submittedName>
</protein>
<dbReference type="STRING" id="299467.A0A443S9H5"/>
<dbReference type="VEuPathDB" id="VectorBase:LDEU007855"/>
<keyword evidence="2 4" id="KW-0808">Transferase</keyword>
<dbReference type="AlphaFoldDB" id="A0A443S9H5"/>
<dbReference type="InterPro" id="IPR036674">
    <property type="entry name" value="p53_tetramer_sf"/>
</dbReference>
<feature type="domain" description="SARAH" evidence="3">
    <location>
        <begin position="6"/>
        <end position="53"/>
    </location>
</feature>
<evidence type="ECO:0000313" key="4">
    <source>
        <dbReference type="EMBL" id="RWS24183.1"/>
    </source>
</evidence>
<organism evidence="4 5">
    <name type="scientific">Leptotrombidium deliense</name>
    <dbReference type="NCBI Taxonomy" id="299467"/>
    <lineage>
        <taxon>Eukaryota</taxon>
        <taxon>Metazoa</taxon>
        <taxon>Ecdysozoa</taxon>
        <taxon>Arthropoda</taxon>
        <taxon>Chelicerata</taxon>
        <taxon>Arachnida</taxon>
        <taxon>Acari</taxon>
        <taxon>Acariformes</taxon>
        <taxon>Trombidiformes</taxon>
        <taxon>Prostigmata</taxon>
        <taxon>Anystina</taxon>
        <taxon>Parasitengona</taxon>
        <taxon>Trombiculoidea</taxon>
        <taxon>Trombiculidae</taxon>
        <taxon>Leptotrombidium</taxon>
    </lineage>
</organism>
<dbReference type="InterPro" id="IPR024205">
    <property type="entry name" value="Mst1_2_SARAH_domain"/>
</dbReference>
<accession>A0A443S9H5</accession>
<sequence length="60" mass="7411">MLESDFEFLRYLSLDELKSRMSNLDSEMENEIEELRRRYASKRQPILDAIDQKRKRQQNF</sequence>
<dbReference type="PROSITE" id="PS50951">
    <property type="entry name" value="SARAH"/>
    <property type="match status" value="1"/>
</dbReference>
<evidence type="ECO:0000313" key="5">
    <source>
        <dbReference type="Proteomes" id="UP000288716"/>
    </source>
</evidence>
<evidence type="ECO:0000259" key="3">
    <source>
        <dbReference type="PROSITE" id="PS50951"/>
    </source>
</evidence>
<dbReference type="GO" id="GO:0007165">
    <property type="term" value="P:signal transduction"/>
    <property type="evidence" value="ECO:0007669"/>
    <property type="project" value="InterPro"/>
</dbReference>
<keyword evidence="1" id="KW-0723">Serine/threonine-protein kinase</keyword>
<gene>
    <name evidence="4" type="ORF">B4U80_08626</name>
</gene>
<keyword evidence="2 4" id="KW-0418">Kinase</keyword>
<dbReference type="InterPro" id="IPR011524">
    <property type="entry name" value="SARAH_dom"/>
</dbReference>